<comment type="caution">
    <text evidence="1">The sequence shown here is derived from an EMBL/GenBank/DDBJ whole genome shotgun (WGS) entry which is preliminary data.</text>
</comment>
<sequence>MSLLSKPIKPFQSAAAKGSYIIKFKKGVSQEKADKFYSEITNQGGSVQEKQHDSSATAVLPESFAQQLNSTLQGGDHDIIEYIANFPALSHTSPRTQRGG</sequence>
<dbReference type="EMBL" id="JASBWR010000013">
    <property type="protein sequence ID" value="KAJ9110257.1"/>
    <property type="molecule type" value="Genomic_DNA"/>
</dbReference>
<proteinExistence type="predicted"/>
<accession>A0ACC2WF25</accession>
<evidence type="ECO:0000313" key="2">
    <source>
        <dbReference type="Proteomes" id="UP001241377"/>
    </source>
</evidence>
<dbReference type="Proteomes" id="UP001241377">
    <property type="component" value="Unassembled WGS sequence"/>
</dbReference>
<organism evidence="1 2">
    <name type="scientific">Naganishia cerealis</name>
    <dbReference type="NCBI Taxonomy" id="610337"/>
    <lineage>
        <taxon>Eukaryota</taxon>
        <taxon>Fungi</taxon>
        <taxon>Dikarya</taxon>
        <taxon>Basidiomycota</taxon>
        <taxon>Agaricomycotina</taxon>
        <taxon>Tremellomycetes</taxon>
        <taxon>Filobasidiales</taxon>
        <taxon>Filobasidiaceae</taxon>
        <taxon>Naganishia</taxon>
    </lineage>
</organism>
<evidence type="ECO:0000313" key="1">
    <source>
        <dbReference type="EMBL" id="KAJ9110257.1"/>
    </source>
</evidence>
<keyword evidence="2" id="KW-1185">Reference proteome</keyword>
<name>A0ACC2WF25_9TREE</name>
<gene>
    <name evidence="1" type="ORF">QFC19_001660</name>
</gene>
<protein>
    <submittedName>
        <fullName evidence="1">Uncharacterized protein</fullName>
    </submittedName>
</protein>
<reference evidence="1" key="1">
    <citation type="submission" date="2023-04" db="EMBL/GenBank/DDBJ databases">
        <title>Draft Genome sequencing of Naganishia species isolated from polar environments using Oxford Nanopore Technology.</title>
        <authorList>
            <person name="Leo P."/>
            <person name="Venkateswaran K."/>
        </authorList>
    </citation>
    <scope>NUCLEOTIDE SEQUENCE</scope>
    <source>
        <strain evidence="1">MNA-CCFEE 5261</strain>
    </source>
</reference>